<evidence type="ECO:0000256" key="1">
    <source>
        <dbReference type="SAM" id="MobiDB-lite"/>
    </source>
</evidence>
<accession>A0ABN9WPG0</accession>
<reference evidence="2" key="1">
    <citation type="submission" date="2023-10" db="EMBL/GenBank/DDBJ databases">
        <authorList>
            <person name="Chen Y."/>
            <person name="Shah S."/>
            <person name="Dougan E. K."/>
            <person name="Thang M."/>
            <person name="Chan C."/>
        </authorList>
    </citation>
    <scope>NUCLEOTIDE SEQUENCE [LARGE SCALE GENOMIC DNA]</scope>
</reference>
<feature type="compositionally biased region" description="Basic and acidic residues" evidence="1">
    <location>
        <begin position="20"/>
        <end position="31"/>
    </location>
</feature>
<protein>
    <submittedName>
        <fullName evidence="2">Uncharacterized protein</fullName>
    </submittedName>
</protein>
<proteinExistence type="predicted"/>
<gene>
    <name evidence="2" type="ORF">PCOR1329_LOCUS68227</name>
</gene>
<organism evidence="2 3">
    <name type="scientific">Prorocentrum cordatum</name>
    <dbReference type="NCBI Taxonomy" id="2364126"/>
    <lineage>
        <taxon>Eukaryota</taxon>
        <taxon>Sar</taxon>
        <taxon>Alveolata</taxon>
        <taxon>Dinophyceae</taxon>
        <taxon>Prorocentrales</taxon>
        <taxon>Prorocentraceae</taxon>
        <taxon>Prorocentrum</taxon>
    </lineage>
</organism>
<dbReference type="EMBL" id="CAUYUJ010018888">
    <property type="protein sequence ID" value="CAK0887038.1"/>
    <property type="molecule type" value="Genomic_DNA"/>
</dbReference>
<name>A0ABN9WPG0_9DINO</name>
<evidence type="ECO:0000313" key="3">
    <source>
        <dbReference type="Proteomes" id="UP001189429"/>
    </source>
</evidence>
<evidence type="ECO:0000313" key="2">
    <source>
        <dbReference type="EMBL" id="CAK0887038.1"/>
    </source>
</evidence>
<feature type="non-terminal residue" evidence="2">
    <location>
        <position position="1"/>
    </location>
</feature>
<sequence>EHEEDTAISQRVHAQQGMKPSDHPRWTRGEATRLPYLLPPSRSRTGRGVTCLSNDVAGPHTQPPPAMVSHAFVRLWCPSGRHPSQGRKEPPRSSTTLNLRFAKGRQVRTRAPCTRCAVLLGGASGVAWVVSKIEFLDLVVIFALALFHLSLLDWRWTLLLPLISSPSPLPSSSSSHLSLYYLSFPIPPSSCCTFSPPSPPQPPPQEIECCLDYECEGCSGEQCTYCRRDHQKGCCLGKWMAKYSGKCDDVSLPDYESCPKCGPSPCPNCTQAMDIDACLDDACRGCSGEQCTYCRKEYATVQGCCLGKWAASYTGKCDDVSIPDYLSCGKCGGEPCPICVQQRDVQFCQQKCSGCSGEQCTYCREECCKGKSFAEYIPECE</sequence>
<dbReference type="Proteomes" id="UP001189429">
    <property type="component" value="Unassembled WGS sequence"/>
</dbReference>
<feature type="region of interest" description="Disordered" evidence="1">
    <location>
        <begin position="1"/>
        <end position="32"/>
    </location>
</feature>
<keyword evidence="3" id="KW-1185">Reference proteome</keyword>
<comment type="caution">
    <text evidence="2">The sequence shown here is derived from an EMBL/GenBank/DDBJ whole genome shotgun (WGS) entry which is preliminary data.</text>
</comment>